<feature type="compositionally biased region" description="Low complexity" evidence="1">
    <location>
        <begin position="217"/>
        <end position="230"/>
    </location>
</feature>
<feature type="compositionally biased region" description="Low complexity" evidence="1">
    <location>
        <begin position="264"/>
        <end position="275"/>
    </location>
</feature>
<keyword evidence="3" id="KW-1185">Reference proteome</keyword>
<feature type="region of interest" description="Disordered" evidence="1">
    <location>
        <begin position="1"/>
        <end position="63"/>
    </location>
</feature>
<protein>
    <submittedName>
        <fullName evidence="2">Uncharacterized protein</fullName>
    </submittedName>
</protein>
<proteinExistence type="predicted"/>
<dbReference type="AlphaFoldDB" id="A0A167MX78"/>
<feature type="region of interest" description="Disordered" evidence="1">
    <location>
        <begin position="194"/>
        <end position="324"/>
    </location>
</feature>
<dbReference type="EMBL" id="KV417281">
    <property type="protein sequence ID" value="KZO97141.1"/>
    <property type="molecule type" value="Genomic_DNA"/>
</dbReference>
<feature type="compositionally biased region" description="Polar residues" evidence="1">
    <location>
        <begin position="1"/>
        <end position="19"/>
    </location>
</feature>
<organism evidence="2 3">
    <name type="scientific">Calocera viscosa (strain TUFC12733)</name>
    <dbReference type="NCBI Taxonomy" id="1330018"/>
    <lineage>
        <taxon>Eukaryota</taxon>
        <taxon>Fungi</taxon>
        <taxon>Dikarya</taxon>
        <taxon>Basidiomycota</taxon>
        <taxon>Agaricomycotina</taxon>
        <taxon>Dacrymycetes</taxon>
        <taxon>Dacrymycetales</taxon>
        <taxon>Dacrymycetaceae</taxon>
        <taxon>Calocera</taxon>
    </lineage>
</organism>
<feature type="compositionally biased region" description="Basic residues" evidence="1">
    <location>
        <begin position="407"/>
        <end position="417"/>
    </location>
</feature>
<feature type="compositionally biased region" description="Polar residues" evidence="1">
    <location>
        <begin position="388"/>
        <end position="402"/>
    </location>
</feature>
<feature type="compositionally biased region" description="Polar residues" evidence="1">
    <location>
        <begin position="241"/>
        <end position="254"/>
    </location>
</feature>
<dbReference type="Proteomes" id="UP000076738">
    <property type="component" value="Unassembled WGS sequence"/>
</dbReference>
<evidence type="ECO:0000313" key="3">
    <source>
        <dbReference type="Proteomes" id="UP000076738"/>
    </source>
</evidence>
<gene>
    <name evidence="2" type="ORF">CALVIDRAFT_93928</name>
</gene>
<reference evidence="2 3" key="1">
    <citation type="journal article" date="2016" name="Mol. Biol. Evol.">
        <title>Comparative Genomics of Early-Diverging Mushroom-Forming Fungi Provides Insights into the Origins of Lignocellulose Decay Capabilities.</title>
        <authorList>
            <person name="Nagy L.G."/>
            <person name="Riley R."/>
            <person name="Tritt A."/>
            <person name="Adam C."/>
            <person name="Daum C."/>
            <person name="Floudas D."/>
            <person name="Sun H."/>
            <person name="Yadav J.S."/>
            <person name="Pangilinan J."/>
            <person name="Larsson K.H."/>
            <person name="Matsuura K."/>
            <person name="Barry K."/>
            <person name="Labutti K."/>
            <person name="Kuo R."/>
            <person name="Ohm R.A."/>
            <person name="Bhattacharya S.S."/>
            <person name="Shirouzu T."/>
            <person name="Yoshinaga Y."/>
            <person name="Martin F.M."/>
            <person name="Grigoriev I.V."/>
            <person name="Hibbett D.S."/>
        </authorList>
    </citation>
    <scope>NUCLEOTIDE SEQUENCE [LARGE SCALE GENOMIC DNA]</scope>
    <source>
        <strain evidence="2 3">TUFC12733</strain>
    </source>
</reference>
<accession>A0A167MX78</accession>
<sequence length="483" mass="51463">MLTTTQGDQLHSRQHSPTWHDSFDSHDDMSYPSSAQISRGPSPPPGAYHMQHPHGGPPSSVITYRHNTGPTHYAGHDHYGHGTLNRVPSHMDTLALAASEQLYHLERAEAARRAAFEIKRSELATQAHTRSAGASPLQTPYLGPQTGTAAPISSERFTALSRRSVTSRSHDDLARYNRDVSGFGLPPPAAGYHTPAYDYPTNGSSSTYHGSHMQQKASSHSPPASLSPESAYREPAYPGSAQYTPSSSPTSGSAWGTAHYNRMLPPLSGSVSSGPSPAPSRHTSRATSPVGWGFSKMALTDRDAEGHTASSDTRPHAHHTLQRSNMRAAPYTVPALESSRLRKTRSGEQLQYDYSAAHGSGVLTPSTTSSSASSPYNANYPVAPVPTSAGTAPTSPVSSRPGSPTRGYHHSHTHHPHNFGMTPIHTATSSARTTPPGGEPEGPIQLPPLHIGEHHGSPVALPSFKEMESLGMDVDTPPAVVEH</sequence>
<name>A0A167MX78_CALVF</name>
<feature type="region of interest" description="Disordered" evidence="1">
    <location>
        <begin position="384"/>
        <end position="459"/>
    </location>
</feature>
<feature type="compositionally biased region" description="Polar residues" evidence="1">
    <location>
        <begin position="201"/>
        <end position="216"/>
    </location>
</feature>
<evidence type="ECO:0000313" key="2">
    <source>
        <dbReference type="EMBL" id="KZO97141.1"/>
    </source>
</evidence>
<evidence type="ECO:0000256" key="1">
    <source>
        <dbReference type="SAM" id="MobiDB-lite"/>
    </source>
</evidence>